<dbReference type="NCBIfam" id="TIGR02669">
    <property type="entry name" value="SpoIID_LytB"/>
    <property type="match status" value="1"/>
</dbReference>
<dbReference type="InterPro" id="IPR051922">
    <property type="entry name" value="Bact_Sporulation_Assoc"/>
</dbReference>
<evidence type="ECO:0000259" key="1">
    <source>
        <dbReference type="Pfam" id="PF08486"/>
    </source>
</evidence>
<dbReference type="KEGG" id="tli:Tlie_1029"/>
<dbReference type="PANTHER" id="PTHR30032">
    <property type="entry name" value="N-ACETYLMURAMOYL-L-ALANINE AMIDASE-RELATED"/>
    <property type="match status" value="1"/>
</dbReference>
<name>G7VA62_THELD</name>
<organism evidence="2 3">
    <name type="scientific">Thermovirga lienii (strain ATCC BAA-1197 / DSM 17291 / Cas60314)</name>
    <dbReference type="NCBI Taxonomy" id="580340"/>
    <lineage>
        <taxon>Bacteria</taxon>
        <taxon>Thermotogati</taxon>
        <taxon>Synergistota</taxon>
        <taxon>Synergistia</taxon>
        <taxon>Synergistales</taxon>
        <taxon>Thermovirgaceae</taxon>
        <taxon>Thermovirga</taxon>
    </lineage>
</organism>
<reference evidence="3" key="1">
    <citation type="submission" date="2011-10" db="EMBL/GenBank/DDBJ databases">
        <title>The complete genome of chromosome of Thermovirga lienii DSM 17291.</title>
        <authorList>
            <consortium name="US DOE Joint Genome Institute (JGI-PGF)"/>
            <person name="Lucas S."/>
            <person name="Copeland A."/>
            <person name="Lapidus A."/>
            <person name="Glavina del Rio T."/>
            <person name="Dalin E."/>
            <person name="Tice H."/>
            <person name="Bruce D."/>
            <person name="Goodwin L."/>
            <person name="Pitluck S."/>
            <person name="Peters L."/>
            <person name="Mikhailova N."/>
            <person name="Saunders E."/>
            <person name="Kyrpides N."/>
            <person name="Mavromatis K."/>
            <person name="Ivanova N."/>
            <person name="Last F.I."/>
            <person name="Brettin T."/>
            <person name="Detter J.C."/>
            <person name="Han C."/>
            <person name="Larimer F."/>
            <person name="Land M."/>
            <person name="Hauser L."/>
            <person name="Markowitz V."/>
            <person name="Cheng J.-F."/>
            <person name="Hugenholtz P."/>
            <person name="Woyke T."/>
            <person name="Wu D."/>
            <person name="Spring S."/>
            <person name="Schroeder M."/>
            <person name="Brambilla E.-M."/>
            <person name="Klenk H.-P."/>
            <person name="Eisen J.A."/>
        </authorList>
    </citation>
    <scope>NUCLEOTIDE SEQUENCE [LARGE SCALE GENOMIC DNA]</scope>
    <source>
        <strain evidence="3">ATCC BAA-1197 / DSM 17291 / Cas60314</strain>
    </source>
</reference>
<evidence type="ECO:0000313" key="3">
    <source>
        <dbReference type="Proteomes" id="UP000005868"/>
    </source>
</evidence>
<dbReference type="InterPro" id="IPR013693">
    <property type="entry name" value="SpoIID/LytB_N"/>
</dbReference>
<dbReference type="GO" id="GO:0030435">
    <property type="term" value="P:sporulation resulting in formation of a cellular spore"/>
    <property type="evidence" value="ECO:0007669"/>
    <property type="project" value="InterPro"/>
</dbReference>
<dbReference type="EMBL" id="CP003096">
    <property type="protein sequence ID" value="AER66762.1"/>
    <property type="molecule type" value="Genomic_DNA"/>
</dbReference>
<protein>
    <submittedName>
        <fullName evidence="2">SpoIID/LytB domain protein</fullName>
    </submittedName>
</protein>
<gene>
    <name evidence="2" type="ordered locus">Tlie_1029</name>
</gene>
<sequence length="457" mass="50957">MRKEPNLFKVCILSLVFAFIVGLVGIETAWATGTSLKIGLATNQRTGYVFSKSMLYFKDASGKSFKASGKVLLKTNSPKKIYVNDKSATLPLAITSKTPIYWENRPYRGWLQIYPSSQGFNVINVISVEQYLRGVLKMEVNPAWQMEALKAQAVVARTYALRNKGKHSSQGFDLCALPHCQVYRGINAEDPKLDRAITSTKGLVLYYGSKLAVTPYHSDSGGYTANVWDVWSGNIPYLKAQKEPFSYVSPYSNWRAVIPLGELESKLKKNGINLGKIQRITIAKRDEGGRAVSILIEGTGGRKTIKASKFRMIAGSDKIRSTNFEIKGVGKNRSTPTGRLSNQLSEEAVLNDHDGKLLSSLVKEGVFSTEELMDMLVHPERKPHYLRVALQRQSGTKSKTSYYFASSNDNALVLEGRGWGHGVGMSQWGAKSMAEHGWDFKKILMYYYPGTKLKKIY</sequence>
<keyword evidence="3" id="KW-1185">Reference proteome</keyword>
<dbReference type="GO" id="GO:0030288">
    <property type="term" value="C:outer membrane-bounded periplasmic space"/>
    <property type="evidence" value="ECO:0007669"/>
    <property type="project" value="TreeGrafter"/>
</dbReference>
<dbReference type="AlphaFoldDB" id="G7VA62"/>
<evidence type="ECO:0000313" key="2">
    <source>
        <dbReference type="EMBL" id="AER66762.1"/>
    </source>
</evidence>
<proteinExistence type="predicted"/>
<dbReference type="InterPro" id="IPR013486">
    <property type="entry name" value="SpoIID/LytB"/>
</dbReference>
<dbReference type="HOGENOM" id="CLU_021203_3_3_0"/>
<dbReference type="Proteomes" id="UP000005868">
    <property type="component" value="Chromosome"/>
</dbReference>
<dbReference type="eggNOG" id="COG2385">
    <property type="taxonomic scope" value="Bacteria"/>
</dbReference>
<reference evidence="2 3" key="2">
    <citation type="journal article" date="2012" name="Stand. Genomic Sci.">
        <title>Genome sequence of the moderately thermophilic, amino-acid-degrading and sulfur-reducing bacterium Thermovirga lienii type strain (Cas60314(T)).</title>
        <authorList>
            <person name="Goker M."/>
            <person name="Saunders E."/>
            <person name="Lapidus A."/>
            <person name="Nolan M."/>
            <person name="Lucas S."/>
            <person name="Hammon N."/>
            <person name="Deshpande S."/>
            <person name="Cheng J.F."/>
            <person name="Han C."/>
            <person name="Tapia R."/>
            <person name="Goodwin L.A."/>
            <person name="Pitluck S."/>
            <person name="Liolios K."/>
            <person name="Mavromatis K."/>
            <person name="Pagani I."/>
            <person name="Ivanova N."/>
            <person name="Mikhailova N."/>
            <person name="Pati A."/>
            <person name="Chen A."/>
            <person name="Palaniappan K."/>
            <person name="Land M."/>
            <person name="Chang Y.J."/>
            <person name="Jeffries C.D."/>
            <person name="Brambilla E.M."/>
            <person name="Rohde M."/>
            <person name="Spring S."/>
            <person name="Detter J.C."/>
            <person name="Woyke T."/>
            <person name="Bristow J."/>
            <person name="Eisen J.A."/>
            <person name="Markowitz V."/>
            <person name="Hugenholtz P."/>
            <person name="Kyrpides N.C."/>
            <person name="Klenk H.P."/>
        </authorList>
    </citation>
    <scope>NUCLEOTIDE SEQUENCE [LARGE SCALE GENOMIC DNA]</scope>
    <source>
        <strain evidence="3">ATCC BAA-1197 / DSM 17291 / Cas60314</strain>
    </source>
</reference>
<dbReference type="Pfam" id="PF08486">
    <property type="entry name" value="SpoIID"/>
    <property type="match status" value="1"/>
</dbReference>
<accession>G7VA62</accession>
<dbReference type="PANTHER" id="PTHR30032:SF4">
    <property type="entry name" value="AMIDASE ENHANCER"/>
    <property type="match status" value="1"/>
</dbReference>
<dbReference type="STRING" id="580340.Tlie_1029"/>
<feature type="domain" description="Sporulation stage II protein D amidase enhancer LytB N-terminal" evidence="1">
    <location>
        <begin position="117"/>
        <end position="207"/>
    </location>
</feature>